<reference evidence="2 3" key="1">
    <citation type="submission" date="2019-04" db="EMBL/GenBank/DDBJ databases">
        <title>An improved genome assembly and genetic linkage map for asparagus bean, Vigna unguiculata ssp. sesquipedialis.</title>
        <authorList>
            <person name="Xia Q."/>
            <person name="Zhang R."/>
            <person name="Dong Y."/>
        </authorList>
    </citation>
    <scope>NUCLEOTIDE SEQUENCE [LARGE SCALE GENOMIC DNA]</scope>
    <source>
        <tissue evidence="2">Leaf</tissue>
    </source>
</reference>
<dbReference type="Proteomes" id="UP000501690">
    <property type="component" value="Linkage Group LG5"/>
</dbReference>
<feature type="transmembrane region" description="Helical" evidence="1">
    <location>
        <begin position="31"/>
        <end position="50"/>
    </location>
</feature>
<proteinExistence type="predicted"/>
<sequence>MRVDETGKKHVLVQEELSLIKQQLAMMLEKHALVTCICIMMKTWMISLFLEDGYS</sequence>
<dbReference type="EMBL" id="CP039349">
    <property type="protein sequence ID" value="QCD93993.1"/>
    <property type="molecule type" value="Genomic_DNA"/>
</dbReference>
<name>A0A4D6LZS6_VIGUN</name>
<accession>A0A4D6LZS6</accession>
<keyword evidence="1" id="KW-0472">Membrane</keyword>
<dbReference type="AlphaFoldDB" id="A0A4D6LZS6"/>
<keyword evidence="3" id="KW-1185">Reference proteome</keyword>
<evidence type="ECO:0000313" key="2">
    <source>
        <dbReference type="EMBL" id="QCD93993.1"/>
    </source>
</evidence>
<keyword evidence="1" id="KW-1133">Transmembrane helix</keyword>
<organism evidence="2 3">
    <name type="scientific">Vigna unguiculata</name>
    <name type="common">Cowpea</name>
    <dbReference type="NCBI Taxonomy" id="3917"/>
    <lineage>
        <taxon>Eukaryota</taxon>
        <taxon>Viridiplantae</taxon>
        <taxon>Streptophyta</taxon>
        <taxon>Embryophyta</taxon>
        <taxon>Tracheophyta</taxon>
        <taxon>Spermatophyta</taxon>
        <taxon>Magnoliopsida</taxon>
        <taxon>eudicotyledons</taxon>
        <taxon>Gunneridae</taxon>
        <taxon>Pentapetalae</taxon>
        <taxon>rosids</taxon>
        <taxon>fabids</taxon>
        <taxon>Fabales</taxon>
        <taxon>Fabaceae</taxon>
        <taxon>Papilionoideae</taxon>
        <taxon>50 kb inversion clade</taxon>
        <taxon>NPAAA clade</taxon>
        <taxon>indigoferoid/millettioid clade</taxon>
        <taxon>Phaseoleae</taxon>
        <taxon>Vigna</taxon>
    </lineage>
</organism>
<protein>
    <submittedName>
        <fullName evidence="2">Uncharacterized protein</fullName>
    </submittedName>
</protein>
<gene>
    <name evidence="2" type="ORF">DEO72_LG5g2071</name>
</gene>
<evidence type="ECO:0000256" key="1">
    <source>
        <dbReference type="SAM" id="Phobius"/>
    </source>
</evidence>
<keyword evidence="1" id="KW-0812">Transmembrane</keyword>
<evidence type="ECO:0000313" key="3">
    <source>
        <dbReference type="Proteomes" id="UP000501690"/>
    </source>
</evidence>